<gene>
    <name evidence="1" type="ORF">P691DRAFT_613060</name>
</gene>
<accession>A0A9P6BWG8</accession>
<comment type="caution">
    <text evidence="1">The sequence shown here is derived from an EMBL/GenBank/DDBJ whole genome shotgun (WGS) entry which is preliminary data.</text>
</comment>
<evidence type="ECO:0000313" key="1">
    <source>
        <dbReference type="EMBL" id="KAF9440425.1"/>
    </source>
</evidence>
<proteinExistence type="predicted"/>
<organism evidence="1 2">
    <name type="scientific">Macrolepiota fuliginosa MF-IS2</name>
    <dbReference type="NCBI Taxonomy" id="1400762"/>
    <lineage>
        <taxon>Eukaryota</taxon>
        <taxon>Fungi</taxon>
        <taxon>Dikarya</taxon>
        <taxon>Basidiomycota</taxon>
        <taxon>Agaricomycotina</taxon>
        <taxon>Agaricomycetes</taxon>
        <taxon>Agaricomycetidae</taxon>
        <taxon>Agaricales</taxon>
        <taxon>Agaricineae</taxon>
        <taxon>Agaricaceae</taxon>
        <taxon>Macrolepiota</taxon>
    </lineage>
</organism>
<name>A0A9P6BWG8_9AGAR</name>
<protein>
    <submittedName>
        <fullName evidence="1">Uncharacterized protein</fullName>
    </submittedName>
</protein>
<evidence type="ECO:0000313" key="2">
    <source>
        <dbReference type="Proteomes" id="UP000807342"/>
    </source>
</evidence>
<reference evidence="1" key="1">
    <citation type="submission" date="2020-11" db="EMBL/GenBank/DDBJ databases">
        <authorList>
            <consortium name="DOE Joint Genome Institute"/>
            <person name="Ahrendt S."/>
            <person name="Riley R."/>
            <person name="Andreopoulos W."/>
            <person name="Labutti K."/>
            <person name="Pangilinan J."/>
            <person name="Ruiz-Duenas F.J."/>
            <person name="Barrasa J.M."/>
            <person name="Sanchez-Garcia M."/>
            <person name="Camarero S."/>
            <person name="Miyauchi S."/>
            <person name="Serrano A."/>
            <person name="Linde D."/>
            <person name="Babiker R."/>
            <person name="Drula E."/>
            <person name="Ayuso-Fernandez I."/>
            <person name="Pacheco R."/>
            <person name="Padilla G."/>
            <person name="Ferreira P."/>
            <person name="Barriuso J."/>
            <person name="Kellner H."/>
            <person name="Castanera R."/>
            <person name="Alfaro M."/>
            <person name="Ramirez L."/>
            <person name="Pisabarro A.G."/>
            <person name="Kuo A."/>
            <person name="Tritt A."/>
            <person name="Lipzen A."/>
            <person name="He G."/>
            <person name="Yan M."/>
            <person name="Ng V."/>
            <person name="Cullen D."/>
            <person name="Martin F."/>
            <person name="Rosso M.-N."/>
            <person name="Henrissat B."/>
            <person name="Hibbett D."/>
            <person name="Martinez A.T."/>
            <person name="Grigoriev I.V."/>
        </authorList>
    </citation>
    <scope>NUCLEOTIDE SEQUENCE</scope>
    <source>
        <strain evidence="1">MF-IS2</strain>
    </source>
</reference>
<dbReference type="Proteomes" id="UP000807342">
    <property type="component" value="Unassembled WGS sequence"/>
</dbReference>
<sequence>VQQLLFDYNSQHDCYKGKCSTSGSEPVQQEHIDSGLTQGVVVHSDLDQFVINTHAFHNAHLICEVVPQESLIGLL</sequence>
<dbReference type="EMBL" id="MU152536">
    <property type="protein sequence ID" value="KAF9440425.1"/>
    <property type="molecule type" value="Genomic_DNA"/>
</dbReference>
<dbReference type="AlphaFoldDB" id="A0A9P6BWG8"/>
<feature type="non-terminal residue" evidence="1">
    <location>
        <position position="75"/>
    </location>
</feature>
<keyword evidence="2" id="KW-1185">Reference proteome</keyword>
<feature type="non-terminal residue" evidence="1">
    <location>
        <position position="1"/>
    </location>
</feature>
<dbReference type="OrthoDB" id="2947226at2759"/>